<evidence type="ECO:0000256" key="3">
    <source>
        <dbReference type="ARBA" id="ARBA00023136"/>
    </source>
</evidence>
<organism evidence="5 6">
    <name type="scientific">Batrachochytrium salamandrivorans</name>
    <dbReference type="NCBI Taxonomy" id="1357716"/>
    <lineage>
        <taxon>Eukaryota</taxon>
        <taxon>Fungi</taxon>
        <taxon>Fungi incertae sedis</taxon>
        <taxon>Chytridiomycota</taxon>
        <taxon>Chytridiomycota incertae sedis</taxon>
        <taxon>Chytridiomycetes</taxon>
        <taxon>Rhizophydiales</taxon>
        <taxon>Rhizophydiales incertae sedis</taxon>
        <taxon>Batrachochytrium</taxon>
    </lineage>
</organism>
<evidence type="ECO:0000313" key="5">
    <source>
        <dbReference type="EMBL" id="KAH6591961.1"/>
    </source>
</evidence>
<keyword evidence="3" id="KW-0472">Membrane</keyword>
<evidence type="ECO:0000256" key="1">
    <source>
        <dbReference type="ARBA" id="ARBA00004308"/>
    </source>
</evidence>
<dbReference type="PROSITE" id="PS50275">
    <property type="entry name" value="SAC"/>
    <property type="match status" value="1"/>
</dbReference>
<dbReference type="PANTHER" id="PTHR45738:SF5">
    <property type="entry name" value="POLYPHOSPHOINOSITIDE PHOSPHATASE"/>
    <property type="match status" value="1"/>
</dbReference>
<dbReference type="Pfam" id="PF02383">
    <property type="entry name" value="Syja_N"/>
    <property type="match status" value="1"/>
</dbReference>
<feature type="domain" description="SAC" evidence="4">
    <location>
        <begin position="225"/>
        <end position="593"/>
    </location>
</feature>
<evidence type="ECO:0000313" key="6">
    <source>
        <dbReference type="Proteomes" id="UP001648503"/>
    </source>
</evidence>
<keyword evidence="6" id="KW-1185">Reference proteome</keyword>
<dbReference type="PANTHER" id="PTHR45738">
    <property type="entry name" value="POLYPHOSPHOINOSITIDE PHOSPHATASE"/>
    <property type="match status" value="1"/>
</dbReference>
<protein>
    <recommendedName>
        <fullName evidence="4">SAC domain-containing protein</fullName>
    </recommendedName>
</protein>
<evidence type="ECO:0000256" key="2">
    <source>
        <dbReference type="ARBA" id="ARBA00022801"/>
    </source>
</evidence>
<proteinExistence type="predicted"/>
<dbReference type="EMBL" id="JAFCIX010000392">
    <property type="protein sequence ID" value="KAH6591961.1"/>
    <property type="molecule type" value="Genomic_DNA"/>
</dbReference>
<dbReference type="Proteomes" id="UP001648503">
    <property type="component" value="Unassembled WGS sequence"/>
</dbReference>
<evidence type="ECO:0000259" key="4">
    <source>
        <dbReference type="PROSITE" id="PS50275"/>
    </source>
</evidence>
<accession>A0ABQ8F5H4</accession>
<dbReference type="InterPro" id="IPR002013">
    <property type="entry name" value="SAC_dom"/>
</dbReference>
<comment type="subcellular location">
    <subcellularLocation>
        <location evidence="1">Endomembrane system</location>
    </subcellularLocation>
</comment>
<reference evidence="5 6" key="1">
    <citation type="submission" date="2021-02" db="EMBL/GenBank/DDBJ databases">
        <title>Variation within the Batrachochytrium salamandrivorans European outbreak.</title>
        <authorList>
            <person name="Kelly M."/>
            <person name="Pasmans F."/>
            <person name="Shea T.P."/>
            <person name="Munoz J.F."/>
            <person name="Carranza S."/>
            <person name="Cuomo C.A."/>
            <person name="Martel A."/>
        </authorList>
    </citation>
    <scope>NUCLEOTIDE SEQUENCE [LARGE SCALE GENOMIC DNA]</scope>
    <source>
        <strain evidence="5 6">AMFP18/2</strain>
    </source>
</reference>
<name>A0ABQ8F5H4_9FUNG</name>
<sequence>MELDKSTLAHRHSLDFMKSLVKKISKHALDKIVGRPSRIYKAQDNQTRKVTLWSTRLGGNVRDTLATASFYSYAANSQLNTTSSMECLSKFTLYETKTRLYFVGTDSFEKVFRIAKIDRTVLDELAFIEDAVLYTKTEIGDLLGMIENGNKSSGGLRKITGCFGIFGFVRFLEGYYAILITKRSAVALIGGHYIYHIDETVMFSVCSTLTKADKKQDEARYLQTFGQVDINKNFYYSYSYDITSSLQRNFLASSSTDGSKANDMFIWNSYLIKDTFSDRSVWRLNIIHGFVDQSKISVFGHYIFVTLIARRSKHYAGARFLKRGVNDQGYVANDVETEQIVHDASTTSFYTPRGRYGSCPSYTSFLQHRGSIPVYWSQEVTAMAAKPQIELNCIDPFYTAAGRHFNDMFRRYGTPIIVLNLVKSREKVKRESILLDRFTEAISYLNTFLPKNREILYIAWDMARASKSNEQDVIGVLENLAEQVLGTTGFFHSGAEPYVNAERRAGIGSGGLGVVEHRTTSMYQHGILRTNCVDCLDRTNAAQFVVGKCALGYQLHALGLITTTTVPFDCDAINLLNAMYHDHGDTIALQYGGSHLVNTMETYRKISPWTSHSRDMIETIRRFYSNSFTDAEKQDAINLFLGTYSPQMQLSPLWEMLNDQFLHNVLPSQRVPVKSYQIWWSDDAFDDMFNEQPQCTLEELRAVFNSYYRPMVYTTFARLFAFNMIGTNSKTISSGAGVEAPETTPFAVRTQAAKHLMIYSLDMGGVKRWMTLKGKPADPQPPLHTIGGGQMRVENSRQMRQSSRRAIEPTITIREVARSKLDNSKEVIPKGSSVGEKAGTVAANSNMSWLASDTLAERLLEPRTVQVDEYKRYVLQFRPSSIKLSWSLDVSAREHPDYKIFNMHVQRMANSLDFSGHEYNLSVDQRDALIYKNFSAASYL</sequence>
<comment type="caution">
    <text evidence="5">The sequence shown here is derived from an EMBL/GenBank/DDBJ whole genome shotgun (WGS) entry which is preliminary data.</text>
</comment>
<dbReference type="InterPro" id="IPR043573">
    <property type="entry name" value="Fig4-like"/>
</dbReference>
<gene>
    <name evidence="5" type="ORF">BASA50_008360</name>
</gene>
<keyword evidence="2" id="KW-0378">Hydrolase</keyword>